<accession>A0A550BZ99</accession>
<dbReference type="InterPro" id="IPR020904">
    <property type="entry name" value="Sc_DH/Rdtase_CS"/>
</dbReference>
<comment type="similarity">
    <text evidence="1">Belongs to the short-chain dehydrogenases/reductases (SDR) family.</text>
</comment>
<dbReference type="InterPro" id="IPR002347">
    <property type="entry name" value="SDR_fam"/>
</dbReference>
<keyword evidence="3" id="KW-0560">Oxidoreductase</keyword>
<dbReference type="EMBL" id="VDMD01000041">
    <property type="protein sequence ID" value="TRM57884.1"/>
    <property type="molecule type" value="Genomic_DNA"/>
</dbReference>
<dbReference type="Pfam" id="PF00106">
    <property type="entry name" value="adh_short"/>
    <property type="match status" value="1"/>
</dbReference>
<evidence type="ECO:0000313" key="5">
    <source>
        <dbReference type="Proteomes" id="UP000320762"/>
    </source>
</evidence>
<dbReference type="PANTHER" id="PTHR43180:SF33">
    <property type="entry name" value="15-HYDROXYPROSTAGLANDIN DEHYDROGENASE [NAD(+)]-LIKE"/>
    <property type="match status" value="1"/>
</dbReference>
<organism evidence="4 5">
    <name type="scientific">Schizophyllum amplum</name>
    <dbReference type="NCBI Taxonomy" id="97359"/>
    <lineage>
        <taxon>Eukaryota</taxon>
        <taxon>Fungi</taxon>
        <taxon>Dikarya</taxon>
        <taxon>Basidiomycota</taxon>
        <taxon>Agaricomycotina</taxon>
        <taxon>Agaricomycetes</taxon>
        <taxon>Agaricomycetidae</taxon>
        <taxon>Agaricales</taxon>
        <taxon>Schizophyllaceae</taxon>
        <taxon>Schizophyllum</taxon>
    </lineage>
</organism>
<reference evidence="4 5" key="1">
    <citation type="journal article" date="2019" name="New Phytol.">
        <title>Comparative genomics reveals unique wood-decay strategies and fruiting body development in the Schizophyllaceae.</title>
        <authorList>
            <person name="Almasi E."/>
            <person name="Sahu N."/>
            <person name="Krizsan K."/>
            <person name="Balint B."/>
            <person name="Kovacs G.M."/>
            <person name="Kiss B."/>
            <person name="Cseklye J."/>
            <person name="Drula E."/>
            <person name="Henrissat B."/>
            <person name="Nagy I."/>
            <person name="Chovatia M."/>
            <person name="Adam C."/>
            <person name="LaButti K."/>
            <person name="Lipzen A."/>
            <person name="Riley R."/>
            <person name="Grigoriev I.V."/>
            <person name="Nagy L.G."/>
        </authorList>
    </citation>
    <scope>NUCLEOTIDE SEQUENCE [LARGE SCALE GENOMIC DNA]</scope>
    <source>
        <strain evidence="4 5">NL-1724</strain>
    </source>
</reference>
<dbReference type="Gene3D" id="3.40.50.720">
    <property type="entry name" value="NAD(P)-binding Rossmann-like Domain"/>
    <property type="match status" value="1"/>
</dbReference>
<dbReference type="SUPFAM" id="SSF51735">
    <property type="entry name" value="NAD(P)-binding Rossmann-fold domains"/>
    <property type="match status" value="1"/>
</dbReference>
<evidence type="ECO:0000256" key="1">
    <source>
        <dbReference type="ARBA" id="ARBA00006484"/>
    </source>
</evidence>
<proteinExistence type="inferred from homology"/>
<dbReference type="PANTHER" id="PTHR43180">
    <property type="entry name" value="3-OXOACYL-(ACYL-CARRIER-PROTEIN) REDUCTASE (AFU_ORTHOLOGUE AFUA_6G11210)"/>
    <property type="match status" value="1"/>
</dbReference>
<evidence type="ECO:0000256" key="3">
    <source>
        <dbReference type="ARBA" id="ARBA00023002"/>
    </source>
</evidence>
<dbReference type="Proteomes" id="UP000320762">
    <property type="component" value="Unassembled WGS sequence"/>
</dbReference>
<protein>
    <submittedName>
        <fullName evidence="4">Uncharacterized protein</fullName>
    </submittedName>
</protein>
<comment type="caution">
    <text evidence="4">The sequence shown here is derived from an EMBL/GenBank/DDBJ whole genome shotgun (WGS) entry which is preliminary data.</text>
</comment>
<dbReference type="AlphaFoldDB" id="A0A550BZ99"/>
<dbReference type="OrthoDB" id="7289984at2759"/>
<evidence type="ECO:0000313" key="4">
    <source>
        <dbReference type="EMBL" id="TRM57884.1"/>
    </source>
</evidence>
<dbReference type="InterPro" id="IPR036291">
    <property type="entry name" value="NAD(P)-bd_dom_sf"/>
</dbReference>
<dbReference type="GO" id="GO:0016491">
    <property type="term" value="F:oxidoreductase activity"/>
    <property type="evidence" value="ECO:0007669"/>
    <property type="project" value="UniProtKB-KW"/>
</dbReference>
<keyword evidence="2" id="KW-0521">NADP</keyword>
<dbReference type="PROSITE" id="PS00061">
    <property type="entry name" value="ADH_SHORT"/>
    <property type="match status" value="1"/>
</dbReference>
<sequence length="194" mass="21172">GASGLGLGIVKHLTGLGAHVVAADLNFEAAQKAAAETGATVLPLDVTDWSSTYSVFEQTWQKYGAIHHVYTIAGAVESQNVFDDTFDAEGHLLPPKYDVLQSHLIGTFNTVKAALHYFRRQYKDEGSNVQDRSISLCGSYYSYFTDTGVYQYCSSKHGIVGLMRGLSQYTPQIGVRTNMLAPWFIGESNQCCGT</sequence>
<gene>
    <name evidence="4" type="ORF">BD626DRAFT_411182</name>
</gene>
<keyword evidence="5" id="KW-1185">Reference proteome</keyword>
<name>A0A550BZ99_9AGAR</name>
<evidence type="ECO:0000256" key="2">
    <source>
        <dbReference type="ARBA" id="ARBA00022857"/>
    </source>
</evidence>
<dbReference type="STRING" id="97359.A0A550BZ99"/>
<feature type="non-terminal residue" evidence="4">
    <location>
        <position position="1"/>
    </location>
</feature>